<evidence type="ECO:0000313" key="3">
    <source>
        <dbReference type="Proteomes" id="UP000434925"/>
    </source>
</evidence>
<accession>A0A7V7P637</accession>
<evidence type="ECO:0000313" key="2">
    <source>
        <dbReference type="EMBL" id="KAB0506201.1"/>
    </source>
</evidence>
<reference evidence="2 3" key="1">
    <citation type="submission" date="2019-09" db="EMBL/GenBank/DDBJ databases">
        <title>Draft genome sequences of 48 bacterial type strains from the CCUG.</title>
        <authorList>
            <person name="Tunovic T."/>
            <person name="Pineiro-Iglesias B."/>
            <person name="Unosson C."/>
            <person name="Inganas E."/>
            <person name="Ohlen M."/>
            <person name="Cardew S."/>
            <person name="Jensie-Markopoulos S."/>
            <person name="Salva-Serra F."/>
            <person name="Jaen-Luchoro D."/>
            <person name="Karlsson R."/>
            <person name="Svensson-Stadler L."/>
            <person name="Chun J."/>
            <person name="Moore E."/>
        </authorList>
    </citation>
    <scope>NUCLEOTIDE SEQUENCE [LARGE SCALE GENOMIC DNA]</scope>
    <source>
        <strain evidence="2 3">CCUG 51522</strain>
    </source>
</reference>
<name>A0A7V7P637_9PSED</name>
<feature type="region of interest" description="Disordered" evidence="1">
    <location>
        <begin position="1"/>
        <end position="96"/>
    </location>
</feature>
<dbReference type="Proteomes" id="UP000434925">
    <property type="component" value="Unassembled WGS sequence"/>
</dbReference>
<gene>
    <name evidence="2" type="ORF">F7R14_08895</name>
</gene>
<feature type="compositionally biased region" description="Basic and acidic residues" evidence="1">
    <location>
        <begin position="42"/>
        <end position="67"/>
    </location>
</feature>
<feature type="compositionally biased region" description="Basic residues" evidence="1">
    <location>
        <begin position="18"/>
        <end position="27"/>
    </location>
</feature>
<dbReference type="AlphaFoldDB" id="A0A7V7P637"/>
<sequence>MPSLRHCSGGPPPSAIHGRGRLPRHPCRGAPYATPAFGLWERGGRSRSKAEATARQRQDQQLREQARSHSWTGYIPTEQDRSEGMPSLGEAPNDGGRSALVTFALFESDSL</sequence>
<comment type="caution">
    <text evidence="2">The sequence shown here is derived from an EMBL/GenBank/DDBJ whole genome shotgun (WGS) entry which is preliminary data.</text>
</comment>
<proteinExistence type="predicted"/>
<protein>
    <submittedName>
        <fullName evidence="2">Uncharacterized protein</fullName>
    </submittedName>
</protein>
<dbReference type="EMBL" id="VZPO01000003">
    <property type="protein sequence ID" value="KAB0506201.1"/>
    <property type="molecule type" value="Genomic_DNA"/>
</dbReference>
<organism evidence="2 3">
    <name type="scientific">Pseudomonas lini</name>
    <dbReference type="NCBI Taxonomy" id="163011"/>
    <lineage>
        <taxon>Bacteria</taxon>
        <taxon>Pseudomonadati</taxon>
        <taxon>Pseudomonadota</taxon>
        <taxon>Gammaproteobacteria</taxon>
        <taxon>Pseudomonadales</taxon>
        <taxon>Pseudomonadaceae</taxon>
        <taxon>Pseudomonas</taxon>
    </lineage>
</organism>
<evidence type="ECO:0000256" key="1">
    <source>
        <dbReference type="SAM" id="MobiDB-lite"/>
    </source>
</evidence>